<keyword evidence="1" id="KW-0614">Plasmid</keyword>
<evidence type="ECO:0000313" key="2">
    <source>
        <dbReference type="Proteomes" id="UP000317572"/>
    </source>
</evidence>
<accession>A0A515D5F9</accession>
<dbReference type="AlphaFoldDB" id="A0A515D5F9"/>
<proteinExistence type="predicted"/>
<sequence length="148" mass="17112">MNTQNVNINVNNATKEHSERYETAGLCEPVAPEPWEKPGVQYPAAVRALEMEFIYLDDLNDLYAQSSTSPDELEQALYVIFGRMTELVQSCGADYKQPDKPRVSYEMAKYWIRGQRVAQQCFGEIGQRAWEHARYRLAFELAVEYSYN</sequence>
<dbReference type="RefSeq" id="WP_142816514.1">
    <property type="nucleotide sequence ID" value="NZ_CP033894.1"/>
</dbReference>
<gene>
    <name evidence="1" type="ORF">EGO53_27935</name>
</gene>
<evidence type="ECO:0000313" key="1">
    <source>
        <dbReference type="EMBL" id="QDL35640.1"/>
    </source>
</evidence>
<reference evidence="1 2" key="1">
    <citation type="submission" date="2018-11" db="EMBL/GenBank/DDBJ databases">
        <title>The first complete genome of Serratia liquefaciens isolated from metalophyte plant revel distinctness adaptive mechanisms in an extreme habitat.</title>
        <authorList>
            <person name="Caneschi W.L."/>
            <person name="Sanchez A.B."/>
            <person name="Felestrino E.B."/>
            <person name="Assis R.A.B."/>
            <person name="Lemes C.G.C."/>
            <person name="Cordeiro I.F."/>
            <person name="Fonseca N.P."/>
            <person name="Villa M."/>
            <person name="Vieira I.T."/>
            <person name="Moraes L.A."/>
            <person name="Kamino L.H.Y."/>
            <person name="do Carmo F."/>
            <person name="Garcia C.M."/>
            <person name="Almeida N.F."/>
            <person name="Silva R.S."/>
            <person name="Ferro J.A."/>
            <person name="Ferro M.I.T."/>
            <person name="Varani A.M."/>
            <person name="Ferreira R.M."/>
            <person name="dos Santos V.L."/>
            <person name="Silva U.C."/>
            <person name="Setubal J.C."/>
            <person name="Moreira L.M."/>
        </authorList>
    </citation>
    <scope>NUCLEOTIDE SEQUENCE [LARGE SCALE GENOMIC DNA]</scope>
    <source>
        <strain evidence="1 2">FG3</strain>
        <plasmid evidence="1 2">p1-159</plasmid>
    </source>
</reference>
<organism evidence="1 2">
    <name type="scientific">Serratia liquefaciens</name>
    <dbReference type="NCBI Taxonomy" id="614"/>
    <lineage>
        <taxon>Bacteria</taxon>
        <taxon>Pseudomonadati</taxon>
        <taxon>Pseudomonadota</taxon>
        <taxon>Gammaproteobacteria</taxon>
        <taxon>Enterobacterales</taxon>
        <taxon>Yersiniaceae</taxon>
        <taxon>Serratia</taxon>
    </lineage>
</organism>
<protein>
    <submittedName>
        <fullName evidence="1">Dehydrogenase</fullName>
    </submittedName>
</protein>
<geneLocation type="plasmid" evidence="1 2">
    <name>p1-159</name>
</geneLocation>
<dbReference type="EMBL" id="CP033894">
    <property type="protein sequence ID" value="QDL35640.1"/>
    <property type="molecule type" value="Genomic_DNA"/>
</dbReference>
<name>A0A515D5F9_SERLI</name>
<dbReference type="Proteomes" id="UP000317572">
    <property type="component" value="Plasmid p1-159"/>
</dbReference>